<keyword evidence="2" id="KW-1133">Transmembrane helix</keyword>
<feature type="compositionally biased region" description="Polar residues" evidence="1">
    <location>
        <begin position="214"/>
        <end position="223"/>
    </location>
</feature>
<dbReference type="AlphaFoldDB" id="A0A1J9QG38"/>
<feature type="transmembrane region" description="Helical" evidence="2">
    <location>
        <begin position="12"/>
        <end position="33"/>
    </location>
</feature>
<protein>
    <recommendedName>
        <fullName evidence="5">MARVEL domain-containing protein</fullName>
    </recommendedName>
</protein>
<feature type="region of interest" description="Disordered" evidence="1">
    <location>
        <begin position="208"/>
        <end position="319"/>
    </location>
</feature>
<dbReference type="PANTHER" id="PTHR37451:SF3">
    <property type="entry name" value="MARVEL DOMAIN-CONTAINING PROTEIN"/>
    <property type="match status" value="1"/>
</dbReference>
<evidence type="ECO:0000256" key="1">
    <source>
        <dbReference type="SAM" id="MobiDB-lite"/>
    </source>
</evidence>
<accession>A0A1J9QG38</accession>
<proteinExistence type="predicted"/>
<evidence type="ECO:0000313" key="3">
    <source>
        <dbReference type="EMBL" id="OJD19155.1"/>
    </source>
</evidence>
<feature type="transmembrane region" description="Helical" evidence="2">
    <location>
        <begin position="136"/>
        <end position="159"/>
    </location>
</feature>
<evidence type="ECO:0000313" key="4">
    <source>
        <dbReference type="Proteomes" id="UP000182235"/>
    </source>
</evidence>
<comment type="caution">
    <text evidence="3">The sequence shown here is derived from an EMBL/GenBank/DDBJ whole genome shotgun (WGS) entry which is preliminary data.</text>
</comment>
<keyword evidence="2" id="KW-0812">Transmembrane</keyword>
<name>A0A1J9QG38_9EURO</name>
<dbReference type="VEuPathDB" id="FungiDB:AJ78_00855"/>
<dbReference type="EMBL" id="LGRN01000016">
    <property type="protein sequence ID" value="OJD19155.1"/>
    <property type="molecule type" value="Genomic_DNA"/>
</dbReference>
<keyword evidence="4" id="KW-1185">Reference proteome</keyword>
<dbReference type="Proteomes" id="UP000182235">
    <property type="component" value="Unassembled WGS sequence"/>
</dbReference>
<dbReference type="PANTHER" id="PTHR37451">
    <property type="entry name" value="MARVEL DOMAIN"/>
    <property type="match status" value="1"/>
</dbReference>
<feature type="transmembrane region" description="Helical" evidence="2">
    <location>
        <begin position="45"/>
        <end position="63"/>
    </location>
</feature>
<dbReference type="STRING" id="1447872.A0A1J9QG38"/>
<dbReference type="OrthoDB" id="5284712at2759"/>
<sequence length="319" mass="34877">MFGSLQFPRVKMLLHALQGFIVFLGWALTIAVFTQKGGTDGRTAYYFALCWITVPALIYLAAVPMWPRTRRFGNAYAFAAIDVLFSILWFASWIAVTSYVVAGKSANDDDDDKDDDKKNKSGCDAFKFGTPAKCNLSTGTAVLGVLIFLLFAGTSYMSIQNLIEYRRSGTMPYEGSDPTFAAHSKAAFSSNPAHDFDDEDDRDAEFRFGRRSTEANGGPSSSLGYRRDPDDEYALLHNTEADDLGGPHGTTPAPPPLYDPTRDNSASNNNNNNRSSMPLPGSGDATSYLHDYDTSYGGAYDGGSRPQATGSFHDRYADR</sequence>
<feature type="compositionally biased region" description="Low complexity" evidence="1">
    <location>
        <begin position="264"/>
        <end position="276"/>
    </location>
</feature>
<reference evidence="3 4" key="1">
    <citation type="submission" date="2015-07" db="EMBL/GenBank/DDBJ databases">
        <title>Emmonsia species relationships and genome sequence.</title>
        <authorList>
            <consortium name="The Broad Institute Genomics Platform"/>
            <person name="Cuomo C.A."/>
            <person name="Munoz J.F."/>
            <person name="Imamovic A."/>
            <person name="Priest M.E."/>
            <person name="Young S."/>
            <person name="Clay O.K."/>
            <person name="McEwen J.G."/>
        </authorList>
    </citation>
    <scope>NUCLEOTIDE SEQUENCE [LARGE SCALE GENOMIC DNA]</scope>
    <source>
        <strain evidence="3 4">UAMH 9510</strain>
    </source>
</reference>
<feature type="transmembrane region" description="Helical" evidence="2">
    <location>
        <begin position="75"/>
        <end position="96"/>
    </location>
</feature>
<organism evidence="3 4">
    <name type="scientific">Emergomyces pasteurianus Ep9510</name>
    <dbReference type="NCBI Taxonomy" id="1447872"/>
    <lineage>
        <taxon>Eukaryota</taxon>
        <taxon>Fungi</taxon>
        <taxon>Dikarya</taxon>
        <taxon>Ascomycota</taxon>
        <taxon>Pezizomycotina</taxon>
        <taxon>Eurotiomycetes</taxon>
        <taxon>Eurotiomycetidae</taxon>
        <taxon>Onygenales</taxon>
        <taxon>Ajellomycetaceae</taxon>
        <taxon>Emergomyces</taxon>
    </lineage>
</organism>
<keyword evidence="2" id="KW-0472">Membrane</keyword>
<evidence type="ECO:0008006" key="5">
    <source>
        <dbReference type="Google" id="ProtNLM"/>
    </source>
</evidence>
<evidence type="ECO:0000256" key="2">
    <source>
        <dbReference type="SAM" id="Phobius"/>
    </source>
</evidence>
<gene>
    <name evidence="3" type="ORF">AJ78_00855</name>
</gene>